<dbReference type="Proteomes" id="UP001176941">
    <property type="component" value="Chromosome 32"/>
</dbReference>
<sequence>MDKKRSIIGRLGGKASPHLSPKELTFTPETRLPRPLGVPGAAGQERPPRPLGPRGSPSELHGRAHFEVRPGLMRGFLGGWIKCQGRPQTPLG</sequence>
<protein>
    <submittedName>
        <fullName evidence="2">Uncharacterized protein</fullName>
    </submittedName>
</protein>
<feature type="region of interest" description="Disordered" evidence="1">
    <location>
        <begin position="1"/>
        <end position="62"/>
    </location>
</feature>
<evidence type="ECO:0000313" key="3">
    <source>
        <dbReference type="Proteomes" id="UP001176941"/>
    </source>
</evidence>
<dbReference type="EMBL" id="OX459968">
    <property type="protein sequence ID" value="CAI9172242.1"/>
    <property type="molecule type" value="Genomic_DNA"/>
</dbReference>
<keyword evidence="3" id="KW-1185">Reference proteome</keyword>
<reference evidence="2" key="1">
    <citation type="submission" date="2023-04" db="EMBL/GenBank/DDBJ databases">
        <authorList>
            <consortium name="ELIXIR-Norway"/>
        </authorList>
    </citation>
    <scope>NUCLEOTIDE SEQUENCE [LARGE SCALE GENOMIC DNA]</scope>
</reference>
<accession>A0ABN8ZHH5</accession>
<evidence type="ECO:0000256" key="1">
    <source>
        <dbReference type="SAM" id="MobiDB-lite"/>
    </source>
</evidence>
<name>A0ABN8ZHH5_RANTA</name>
<gene>
    <name evidence="2" type="ORF">MRATA1EN1_LOCUS21204</name>
</gene>
<proteinExistence type="predicted"/>
<evidence type="ECO:0000313" key="2">
    <source>
        <dbReference type="EMBL" id="CAI9172242.1"/>
    </source>
</evidence>
<organism evidence="2 3">
    <name type="scientific">Rangifer tarandus platyrhynchus</name>
    <name type="common">Svalbard reindeer</name>
    <dbReference type="NCBI Taxonomy" id="3082113"/>
    <lineage>
        <taxon>Eukaryota</taxon>
        <taxon>Metazoa</taxon>
        <taxon>Chordata</taxon>
        <taxon>Craniata</taxon>
        <taxon>Vertebrata</taxon>
        <taxon>Euteleostomi</taxon>
        <taxon>Mammalia</taxon>
        <taxon>Eutheria</taxon>
        <taxon>Laurasiatheria</taxon>
        <taxon>Artiodactyla</taxon>
        <taxon>Ruminantia</taxon>
        <taxon>Pecora</taxon>
        <taxon>Cervidae</taxon>
        <taxon>Odocoileinae</taxon>
        <taxon>Rangifer</taxon>
    </lineage>
</organism>